<proteinExistence type="predicted"/>
<dbReference type="OrthoDB" id="25206at10239"/>
<protein>
    <submittedName>
        <fullName evidence="2">Uncharacterized protein</fullName>
    </submittedName>
</protein>
<name>A0A067ZJK8_9CAUD</name>
<reference evidence="2 3" key="1">
    <citation type="journal article" date="2014" name="Vet. Microbiol.">
        <title>A cocktail of in vitro efficient phages is not a guarantee for in vivo therapeutic results against avian colibacillosis.</title>
        <authorList>
            <person name="Tsonos J."/>
            <person name="Oosterik L.H."/>
            <person name="Tuntufye H.N."/>
            <person name="Klumpp J."/>
            <person name="Butaye P."/>
            <person name="De Greve H."/>
            <person name="Hernalsteens J.P."/>
            <person name="Lavigne R."/>
            <person name="Goddeeris B.M."/>
        </authorList>
    </citation>
    <scope>NUCLEOTIDE SEQUENCE [LARGE SCALE GENOMIC DNA]</scope>
</reference>
<dbReference type="GeneID" id="20283965"/>
<keyword evidence="1" id="KW-0472">Membrane</keyword>
<evidence type="ECO:0000313" key="2">
    <source>
        <dbReference type="EMBL" id="AHV82656.1"/>
    </source>
</evidence>
<dbReference type="RefSeq" id="YP_009056161.1">
    <property type="nucleotide sequence ID" value="NC_024790.1"/>
</dbReference>
<evidence type="ECO:0000256" key="1">
    <source>
        <dbReference type="SAM" id="Phobius"/>
    </source>
</evidence>
<sequence length="79" mass="9311">MKRLAIQAMIISIILVLEFVFALHGAQSLEEMFFVVARFSACVLNLWCVYYYARDYVAIKEQDDAKERLLQFFVGRNRK</sequence>
<keyword evidence="3" id="KW-1185">Reference proteome</keyword>
<organism evidence="2 3">
    <name type="scientific">Escherichia phage vB_EcoP_PhAPEC7</name>
    <dbReference type="NCBI Taxonomy" id="1391223"/>
    <lineage>
        <taxon>Viruses</taxon>
        <taxon>Duplodnaviria</taxon>
        <taxon>Heunggongvirae</taxon>
        <taxon>Uroviricota</taxon>
        <taxon>Caudoviricetes</taxon>
        <taxon>Schitoviridae</taxon>
        <taxon>Enquatrovirinae</taxon>
        <taxon>Gamaleyavirus</taxon>
        <taxon>Gamaleyavirus APEC7</taxon>
    </lineage>
</organism>
<keyword evidence="1" id="KW-0812">Transmembrane</keyword>
<dbReference type="Proteomes" id="UP000027389">
    <property type="component" value="Segment"/>
</dbReference>
<dbReference type="EMBL" id="KF562340">
    <property type="protein sequence ID" value="AHV82656.1"/>
    <property type="molecule type" value="Genomic_DNA"/>
</dbReference>
<gene>
    <name evidence="2" type="ORF">PhAPEC7_30</name>
</gene>
<accession>A0A067ZJK8</accession>
<dbReference type="KEGG" id="vg:20283965"/>
<feature type="transmembrane region" description="Helical" evidence="1">
    <location>
        <begin position="32"/>
        <end position="53"/>
    </location>
</feature>
<evidence type="ECO:0000313" key="3">
    <source>
        <dbReference type="Proteomes" id="UP000027389"/>
    </source>
</evidence>
<keyword evidence="1" id="KW-1133">Transmembrane helix</keyword>